<evidence type="ECO:0000313" key="2">
    <source>
        <dbReference type="Proteomes" id="UP000321301"/>
    </source>
</evidence>
<dbReference type="Proteomes" id="UP000321301">
    <property type="component" value="Unassembled WGS sequence"/>
</dbReference>
<organism evidence="1 2">
    <name type="scientific">Cyclobacterium qasimii</name>
    <dbReference type="NCBI Taxonomy" id="1350429"/>
    <lineage>
        <taxon>Bacteria</taxon>
        <taxon>Pseudomonadati</taxon>
        <taxon>Bacteroidota</taxon>
        <taxon>Cytophagia</taxon>
        <taxon>Cytophagales</taxon>
        <taxon>Cyclobacteriaceae</taxon>
        <taxon>Cyclobacterium</taxon>
    </lineage>
</organism>
<accession>A0A512C6E7</accession>
<proteinExistence type="predicted"/>
<name>A0A512C6E7_9BACT</name>
<comment type="caution">
    <text evidence="1">The sequence shown here is derived from an EMBL/GenBank/DDBJ whole genome shotgun (WGS) entry which is preliminary data.</text>
</comment>
<protein>
    <submittedName>
        <fullName evidence="1">Uncharacterized protein</fullName>
    </submittedName>
</protein>
<keyword evidence="2" id="KW-1185">Reference proteome</keyword>
<sequence length="368" mass="42015">MTEHHSKYLTQGLFLLILTLILAGFQGNVKLGNKVLIESLETDSLRYDMFLLEDDNGQPEGYMAEIFTPVCHTNECYPVYVNFYWDLLGNYQKYDVPEGELLTKLDHVPFDVADHDKLQEILSNERSLLKDYKIEELVGGTQTAATNGVDAVTGATLKTIKNEVIYGAVYSCYTLWHLAHGDMAAIAKAYTTENYSGEQLLKFLESGHYPYQYWAIEKVLAKGLEKDDKIAAAMLKILQSDNIFLATHLIKVLPIEVFSSSERQLQLWETFENSQYRLQMDLLDKLNALTLFPEIHSKLLNGLNEANPAQQKKMLAVLQNQSNLNKAEQFLALKYLNEGKWESEMEALLKSQKKLDKKVKKQLNTQNK</sequence>
<dbReference type="AlphaFoldDB" id="A0A512C6E7"/>
<evidence type="ECO:0000313" key="1">
    <source>
        <dbReference type="EMBL" id="GEO19657.1"/>
    </source>
</evidence>
<dbReference type="RefSeq" id="WP_146946891.1">
    <property type="nucleotide sequence ID" value="NZ_BJYV01000001.1"/>
</dbReference>
<reference evidence="1 2" key="1">
    <citation type="submission" date="2019-07" db="EMBL/GenBank/DDBJ databases">
        <title>Whole genome shotgun sequence of Cyclobacterium qasimii NBRC 106168.</title>
        <authorList>
            <person name="Hosoyama A."/>
            <person name="Uohara A."/>
            <person name="Ohji S."/>
            <person name="Ichikawa N."/>
        </authorList>
    </citation>
    <scope>NUCLEOTIDE SEQUENCE [LARGE SCALE GENOMIC DNA]</scope>
    <source>
        <strain evidence="1 2">NBRC 106168</strain>
    </source>
</reference>
<gene>
    <name evidence="1" type="ORF">CQA01_01910</name>
</gene>
<dbReference type="EMBL" id="BJYV01000001">
    <property type="protein sequence ID" value="GEO19657.1"/>
    <property type="molecule type" value="Genomic_DNA"/>
</dbReference>